<feature type="domain" description="PHD-type" evidence="10">
    <location>
        <begin position="1331"/>
        <end position="1380"/>
    </location>
</feature>
<dbReference type="CDD" id="cd15543">
    <property type="entry name" value="PHD_RSF1"/>
    <property type="match status" value="1"/>
</dbReference>
<dbReference type="GO" id="GO:0000785">
    <property type="term" value="C:chromatin"/>
    <property type="evidence" value="ECO:0007669"/>
    <property type="project" value="TreeGrafter"/>
</dbReference>
<dbReference type="Pfam" id="PF02928">
    <property type="entry name" value="zf-C5HC2"/>
    <property type="match status" value="1"/>
</dbReference>
<feature type="domain" description="JmjC" evidence="13">
    <location>
        <begin position="613"/>
        <end position="779"/>
    </location>
</feature>
<dbReference type="SUPFAM" id="SSF57903">
    <property type="entry name" value="FYVE/PHD zinc finger"/>
    <property type="match status" value="2"/>
</dbReference>
<dbReference type="SUPFAM" id="SSF46774">
    <property type="entry name" value="ARID-like"/>
    <property type="match status" value="1"/>
</dbReference>
<dbReference type="GO" id="GO:0005634">
    <property type="term" value="C:nucleus"/>
    <property type="evidence" value="ECO:0007669"/>
    <property type="project" value="UniProtKB-SubCell"/>
</dbReference>
<evidence type="ECO:0000259" key="13">
    <source>
        <dbReference type="PROSITE" id="PS51184"/>
    </source>
</evidence>
<organism evidence="14 15">
    <name type="scientific">Elsinoe australis</name>
    <dbReference type="NCBI Taxonomy" id="40998"/>
    <lineage>
        <taxon>Eukaryota</taxon>
        <taxon>Fungi</taxon>
        <taxon>Dikarya</taxon>
        <taxon>Ascomycota</taxon>
        <taxon>Pezizomycotina</taxon>
        <taxon>Dothideomycetes</taxon>
        <taxon>Dothideomycetidae</taxon>
        <taxon>Myriangiales</taxon>
        <taxon>Elsinoaceae</taxon>
        <taxon>Elsinoe</taxon>
    </lineage>
</organism>
<dbReference type="SMART" id="SM01014">
    <property type="entry name" value="ARID"/>
    <property type="match status" value="1"/>
</dbReference>
<feature type="domain" description="PHD-type" evidence="10">
    <location>
        <begin position="472"/>
        <end position="521"/>
    </location>
</feature>
<dbReference type="PROSITE" id="PS01359">
    <property type="entry name" value="ZF_PHD_1"/>
    <property type="match status" value="2"/>
</dbReference>
<feature type="compositionally biased region" description="Basic residues" evidence="9">
    <location>
        <begin position="454"/>
        <end position="463"/>
    </location>
</feature>
<evidence type="ECO:0000256" key="9">
    <source>
        <dbReference type="SAM" id="MobiDB-lite"/>
    </source>
</evidence>
<dbReference type="PROSITE" id="PS51184">
    <property type="entry name" value="JMJC"/>
    <property type="match status" value="1"/>
</dbReference>
<feature type="compositionally biased region" description="Low complexity" evidence="9">
    <location>
        <begin position="1637"/>
        <end position="1657"/>
    </location>
</feature>
<dbReference type="FunFam" id="2.60.120.650:FF:000014">
    <property type="entry name" value="PHD transcription factor (Rum1)"/>
    <property type="match status" value="1"/>
</dbReference>
<dbReference type="Proteomes" id="UP000308133">
    <property type="component" value="Unassembled WGS sequence"/>
</dbReference>
<dbReference type="Gene3D" id="1.10.150.60">
    <property type="entry name" value="ARID DNA-binding domain"/>
    <property type="match status" value="1"/>
</dbReference>
<accession>A0A4U7B5N9</accession>
<feature type="compositionally biased region" description="Polar residues" evidence="9">
    <location>
        <begin position="17"/>
        <end position="26"/>
    </location>
</feature>
<dbReference type="InterPro" id="IPR003347">
    <property type="entry name" value="JmjC_dom"/>
</dbReference>
<feature type="region of interest" description="Disordered" evidence="9">
    <location>
        <begin position="1537"/>
        <end position="1664"/>
    </location>
</feature>
<keyword evidence="3" id="KW-0677">Repeat</keyword>
<keyword evidence="5" id="KW-0862">Zinc</keyword>
<dbReference type="SMART" id="SM00558">
    <property type="entry name" value="JmjC"/>
    <property type="match status" value="1"/>
</dbReference>
<dbReference type="InterPro" id="IPR003349">
    <property type="entry name" value="JmjN"/>
</dbReference>
<feature type="region of interest" description="Disordered" evidence="9">
    <location>
        <begin position="1"/>
        <end position="51"/>
    </location>
</feature>
<reference evidence="14 15" key="1">
    <citation type="submission" date="2018-02" db="EMBL/GenBank/DDBJ databases">
        <title>Draft genome sequences of Elsinoe sp., causing black scab on jojoba.</title>
        <authorList>
            <person name="Stodart B."/>
            <person name="Jeffress S."/>
            <person name="Ash G."/>
            <person name="Arun Chinnappa K."/>
        </authorList>
    </citation>
    <scope>NUCLEOTIDE SEQUENCE [LARGE SCALE GENOMIC DNA]</scope>
    <source>
        <strain evidence="14 15">Hillstone_2</strain>
    </source>
</reference>
<keyword evidence="7" id="KW-0539">Nucleus</keyword>
<evidence type="ECO:0000256" key="5">
    <source>
        <dbReference type="ARBA" id="ARBA00022833"/>
    </source>
</evidence>
<evidence type="ECO:0000259" key="10">
    <source>
        <dbReference type="PROSITE" id="PS50016"/>
    </source>
</evidence>
<dbReference type="PANTHER" id="PTHR10694:SF33">
    <property type="entry name" value="LYSINE-SPECIFIC DEMETHYLASE 5"/>
    <property type="match status" value="1"/>
</dbReference>
<dbReference type="EMBL" id="PTQR01000011">
    <property type="protein sequence ID" value="TKX26718.1"/>
    <property type="molecule type" value="Genomic_DNA"/>
</dbReference>
<dbReference type="CDD" id="cd16100">
    <property type="entry name" value="ARID"/>
    <property type="match status" value="1"/>
</dbReference>
<dbReference type="Pfam" id="PF00628">
    <property type="entry name" value="PHD"/>
    <property type="match status" value="2"/>
</dbReference>
<evidence type="ECO:0000256" key="2">
    <source>
        <dbReference type="ARBA" id="ARBA00022723"/>
    </source>
</evidence>
<feature type="domain" description="JmjN" evidence="12">
    <location>
        <begin position="90"/>
        <end position="131"/>
    </location>
</feature>
<evidence type="ECO:0000259" key="11">
    <source>
        <dbReference type="PROSITE" id="PS51011"/>
    </source>
</evidence>
<dbReference type="InterPro" id="IPR013637">
    <property type="entry name" value="Lys_sp_deMease-like_dom"/>
</dbReference>
<dbReference type="InterPro" id="IPR001965">
    <property type="entry name" value="Znf_PHD"/>
</dbReference>
<gene>
    <name evidence="14" type="ORF">C1H76_0872</name>
</gene>
<protein>
    <submittedName>
        <fullName evidence="14">PLU-1-like protein</fullName>
    </submittedName>
</protein>
<feature type="domain" description="ARID" evidence="11">
    <location>
        <begin position="155"/>
        <end position="248"/>
    </location>
</feature>
<dbReference type="InterPro" id="IPR011011">
    <property type="entry name" value="Znf_FYVE_PHD"/>
</dbReference>
<dbReference type="SMART" id="SM00249">
    <property type="entry name" value="PHD"/>
    <property type="match status" value="2"/>
</dbReference>
<feature type="region of interest" description="Disordered" evidence="9">
    <location>
        <begin position="417"/>
        <end position="473"/>
    </location>
</feature>
<dbReference type="CDD" id="cd15518">
    <property type="entry name" value="PHD_Ecm5p_Lid2p_like"/>
    <property type="match status" value="1"/>
</dbReference>
<dbReference type="InterPro" id="IPR013083">
    <property type="entry name" value="Znf_RING/FYVE/PHD"/>
</dbReference>
<feature type="region of interest" description="Disordered" evidence="9">
    <location>
        <begin position="368"/>
        <end position="399"/>
    </location>
</feature>
<dbReference type="GO" id="GO:0008270">
    <property type="term" value="F:zinc ion binding"/>
    <property type="evidence" value="ECO:0007669"/>
    <property type="project" value="UniProtKB-KW"/>
</dbReference>
<sequence>MVQAPSVGGSTFAAVNRPSTEPSANGTPMDIKPKPASFMPPRTTPMQAASVPLSARRADALDLNTVERRGQPTQVRLPPKRNRLHDIPEAAVFRPTEEDFRDPMEYLHKIAPEGRKYGIVKIIPPDSWNPDFAIDTTRFHFRVRRQELNSVEGGTRANLNYLDQLAKFHRQHGTSLTRFPSVDKRPLDLYKLKKAVESRGGFESVCKLKKWAEIGRDLGYSGKIMSSLSTSLKNSYQKWLQPYEEYLRVVKPGVQHALEMENGGPFTPSPNPSPVRKPQSQQNTPAQDHPVLHASAALHASMNGGPSHHGSPAVNGIPPTSAAVQPKAATQSPQPSAGGFTPVNPGGFTAVNHSAGFTAVNGPIANGGFRSYPTPSAQSTPAPQQSPHTPASAAAAATATPPIRSVQADGQNMLKRQLSHPDGLTNGEPDGRRSKRVKQGDPPTVVGSNMHQPRNPHTKHPKSRDRSNEKPGEVCETCGLPDRGDMLLCDSCDHGYHMGCLQPPLSVKPEYDWNCPRCLVGTGEFGFEEGDVYSLKMFQDRARRFKDLHFADKVKYDPATNKAMPNTEDDVEREFWRLVESITETVEVEYGADIHSTTHGSAFPTIEKNPRDSYSTDPWNLNVLPLYGESLFKHIKSDISGMTVPWLYVGMVFSTFCWHNEDHYAYSANYQHFGDTKTWYGIPAEDAEKFEHAMREAVPELFETQPDLLFQLVTLLPPEKLKKAGVRVYAIDQRAGEFVITYPQAYHAGFNHGFNFNEAVNFAPTDWEPYGDAGVQRLRDYRRQPCFSHDELLLTAATRDTSIKTSNWLAPALERMLQREKFARETFLSDPGPAPEGAVDDTYRGPRYADTAEINPENLEEEDYICAYCKCFSFLSRYVCKNSGKVLCLLHAGSYECCEDKETERYSGSLRDHTLYYSKTDEVLNEVVSKVTEKARVPEIWAEKVEALLLDEPRPQLKNLRTLLHEGERIPHDLPRLNDLRRFVDRCNEWVEEATNYITRKQSRRKSDKPGRKSFARQQEIDEQNREYRKIENIRKLLMEADEISFECPEIETLRERAEKIEEFQVSAREALTDPKKRSLQEYEELAELGRTHNVDMLEIDALEKMVERLRWREEAKERRAKPQAKSDVIALLEKGSDLGLTRMDQDMQYYEYQKEQGDMWDSRARELMKVDNISTAQLEGLANHGGVLPVDPDILNEVQSIIKKQREAQDKIYSLCERAQDPDFRKRPKYKEAKEVSEALQDINNKPGGMVDLEKHIRSHEDWMRKGKKLFGKTNAPLHILLQHMDVVRLRNEACFDIRDKPRMPVEPSSREVTPVRQTGGLSGEKPFADVFCICRKSEAGMMIECEICHEWYHGKCLKVARGKVKEDDKYKCPICDWRQKIPRDAARPKLEELIAWQDELEKLPFQPDEEDCLAQVIDTAQTFRDFIQPIVNPVTVTPEEVSTMRFYLRKVEGADLLLAYETNFLRQELHKWAPVTDDAPPTIEHSGSTRKPRPTKIQKLMAQFGVSNPDDLPEEHRQKAGPKRRITEALDAMERKRNAGVPLKPAGIGSSSSGYAAHQASYGISPSAPGSAGVGSPPASAATPTTGGPAASGPGTGMPSLSYDSSPAPRGSGQGMSAYGDRTLYSSAFTGRGGSEAPSGLPSGLSSGLSRPSSSTANAVPNLDPALFGSGLSARASPGPSSGGLGLSAGGIGVGSSAAAGQLLSSPGRDAEEERRMFADMVQDQDGDGAGADAEGGKGDEALEMARRATEALRGAEADGEGQKEDVKGDVEGKED</sequence>
<dbReference type="Pfam" id="PF08429">
    <property type="entry name" value="PLU-1"/>
    <property type="match status" value="1"/>
</dbReference>
<evidence type="ECO:0000313" key="15">
    <source>
        <dbReference type="Proteomes" id="UP000308133"/>
    </source>
</evidence>
<feature type="region of interest" description="Disordered" evidence="9">
    <location>
        <begin position="1721"/>
        <end position="1778"/>
    </location>
</feature>
<dbReference type="GO" id="GO:0003677">
    <property type="term" value="F:DNA binding"/>
    <property type="evidence" value="ECO:0007669"/>
    <property type="project" value="InterPro"/>
</dbReference>
<evidence type="ECO:0000313" key="14">
    <source>
        <dbReference type="EMBL" id="TKX26718.1"/>
    </source>
</evidence>
<dbReference type="PROSITE" id="PS51011">
    <property type="entry name" value="ARID"/>
    <property type="match status" value="1"/>
</dbReference>
<comment type="subcellular location">
    <subcellularLocation>
        <location evidence="1">Nucleus</location>
    </subcellularLocation>
</comment>
<keyword evidence="4 8" id="KW-0863">Zinc-finger</keyword>
<dbReference type="GO" id="GO:0006355">
    <property type="term" value="P:regulation of DNA-templated transcription"/>
    <property type="evidence" value="ECO:0007669"/>
    <property type="project" value="TreeGrafter"/>
</dbReference>
<evidence type="ECO:0000256" key="1">
    <source>
        <dbReference type="ARBA" id="ARBA00004123"/>
    </source>
</evidence>
<dbReference type="InterPro" id="IPR019787">
    <property type="entry name" value="Znf_PHD-finger"/>
</dbReference>
<proteinExistence type="predicted"/>
<dbReference type="Pfam" id="PF02373">
    <property type="entry name" value="JmjC"/>
    <property type="match status" value="1"/>
</dbReference>
<evidence type="ECO:0000256" key="8">
    <source>
        <dbReference type="PROSITE-ProRule" id="PRU00146"/>
    </source>
</evidence>
<dbReference type="FunFam" id="3.30.40.10:FF:000322">
    <property type="entry name" value="PHD transcription factor (Rum1)"/>
    <property type="match status" value="1"/>
</dbReference>
<feature type="compositionally biased region" description="Basic residues" evidence="9">
    <location>
        <begin position="1001"/>
        <end position="1015"/>
    </location>
</feature>
<name>A0A4U7B5N9_9PEZI</name>
<dbReference type="Gene3D" id="2.60.120.650">
    <property type="entry name" value="Cupin"/>
    <property type="match status" value="1"/>
</dbReference>
<feature type="region of interest" description="Disordered" evidence="9">
    <location>
        <begin position="259"/>
        <end position="287"/>
    </location>
</feature>
<evidence type="ECO:0000256" key="3">
    <source>
        <dbReference type="ARBA" id="ARBA00022737"/>
    </source>
</evidence>
<feature type="region of interest" description="Disordered" evidence="9">
    <location>
        <begin position="300"/>
        <end position="344"/>
    </location>
</feature>
<dbReference type="InterPro" id="IPR004198">
    <property type="entry name" value="Znf_C5HC2"/>
</dbReference>
<evidence type="ECO:0000256" key="7">
    <source>
        <dbReference type="ARBA" id="ARBA00023242"/>
    </source>
</evidence>
<feature type="compositionally biased region" description="Basic and acidic residues" evidence="9">
    <location>
        <begin position="1737"/>
        <end position="1778"/>
    </location>
</feature>
<dbReference type="InterPro" id="IPR001606">
    <property type="entry name" value="ARID_dom"/>
</dbReference>
<dbReference type="Pfam" id="PF01388">
    <property type="entry name" value="ARID"/>
    <property type="match status" value="1"/>
</dbReference>
<dbReference type="Gene3D" id="3.30.40.10">
    <property type="entry name" value="Zinc/RING finger domain, C3HC4 (zinc finger)"/>
    <property type="match status" value="2"/>
</dbReference>
<feature type="region of interest" description="Disordered" evidence="9">
    <location>
        <begin position="1478"/>
        <end position="1497"/>
    </location>
</feature>
<dbReference type="SUPFAM" id="SSF51197">
    <property type="entry name" value="Clavaminate synthase-like"/>
    <property type="match status" value="1"/>
</dbReference>
<dbReference type="Pfam" id="PF02375">
    <property type="entry name" value="JmjN"/>
    <property type="match status" value="1"/>
</dbReference>
<dbReference type="FunFam" id="1.10.150.60:FF:000010">
    <property type="entry name" value="PHD transcription factor (Rum1)"/>
    <property type="match status" value="1"/>
</dbReference>
<dbReference type="InterPro" id="IPR019786">
    <property type="entry name" value="Zinc_finger_PHD-type_CS"/>
</dbReference>
<dbReference type="GO" id="GO:0034647">
    <property type="term" value="F:histone H3K4me/H3K4me2/H3K4me3 demethylase activity"/>
    <property type="evidence" value="ECO:0007669"/>
    <property type="project" value="TreeGrafter"/>
</dbReference>
<comment type="caution">
    <text evidence="14">The sequence shown here is derived from an EMBL/GenBank/DDBJ whole genome shotgun (WGS) entry which is preliminary data.</text>
</comment>
<feature type="region of interest" description="Disordered" evidence="9">
    <location>
        <begin position="1508"/>
        <end position="1527"/>
    </location>
</feature>
<dbReference type="InterPro" id="IPR036431">
    <property type="entry name" value="ARID_dom_sf"/>
</dbReference>
<feature type="compositionally biased region" description="Low complexity" evidence="9">
    <location>
        <begin position="373"/>
        <end position="399"/>
    </location>
</feature>
<dbReference type="PANTHER" id="PTHR10694">
    <property type="entry name" value="LYSINE-SPECIFIC DEMETHYLASE"/>
    <property type="match status" value="1"/>
</dbReference>
<keyword evidence="6" id="KW-0408">Iron</keyword>
<dbReference type="SMART" id="SM00545">
    <property type="entry name" value="JmjN"/>
    <property type="match status" value="1"/>
</dbReference>
<keyword evidence="2" id="KW-0479">Metal-binding</keyword>
<evidence type="ECO:0000256" key="6">
    <source>
        <dbReference type="ARBA" id="ARBA00023004"/>
    </source>
</evidence>
<feature type="compositionally biased region" description="Basic and acidic residues" evidence="9">
    <location>
        <begin position="464"/>
        <end position="473"/>
    </location>
</feature>
<dbReference type="SMART" id="SM00501">
    <property type="entry name" value="BRIGHT"/>
    <property type="match status" value="1"/>
</dbReference>
<evidence type="ECO:0000256" key="4">
    <source>
        <dbReference type="ARBA" id="ARBA00022771"/>
    </source>
</evidence>
<dbReference type="PROSITE" id="PS51183">
    <property type="entry name" value="JMJN"/>
    <property type="match status" value="1"/>
</dbReference>
<dbReference type="PROSITE" id="PS50016">
    <property type="entry name" value="ZF_PHD_2"/>
    <property type="match status" value="2"/>
</dbReference>
<evidence type="ECO:0000259" key="12">
    <source>
        <dbReference type="PROSITE" id="PS51183"/>
    </source>
</evidence>
<feature type="compositionally biased region" description="Low complexity" evidence="9">
    <location>
        <begin position="1548"/>
        <end position="1602"/>
    </location>
</feature>
<feature type="region of interest" description="Disordered" evidence="9">
    <location>
        <begin position="1000"/>
        <end position="1020"/>
    </location>
</feature>